<dbReference type="AlphaFoldDB" id="A0A6C7E0R5"/>
<evidence type="ECO:0000313" key="3">
    <source>
        <dbReference type="Proteomes" id="UP000011863"/>
    </source>
</evidence>
<evidence type="ECO:0000256" key="1">
    <source>
        <dbReference type="SAM" id="Phobius"/>
    </source>
</evidence>
<keyword evidence="1" id="KW-0812">Transmembrane</keyword>
<dbReference type="Proteomes" id="UP000011863">
    <property type="component" value="Chromosome"/>
</dbReference>
<sequence>MSRTGNDDAATLSDLRRARRASRLGDIEWFDVLYQVYLFALGGLIAIVVASDSINGLVSDDLTTDELLARGPSIAGVVVAVAFAVGIRNGADGGPVSVESADVRHVLLSPVSRRLVLVRPLIQRIRSVAFIPALVVGALAQLVAREVEGSRAAWAMSGAAFGALVGVVYVSAATIAHAMAVPRWLASLIGTLTVAWQLAAAVTTWNRWDDPDAFAVVGPANLDGSLLFWGVRQRGVDLIAVGVVVAAVAVAIAVAGRLRLEPLERRGQLVSQLKFAATVQDIRTVVLLRRQLRAESVRSRPWVGVGARRRSTSSARPASRPHSSGRSVERAMIWRRGLVAMSRLPFSRLIRIAVLAAIAGASASLVVTSSFLFAVPFVGGLFLLGLEAIEPLAQEIDRPDLTDGLPVDRGWLFLNHLVAPAGLLAVAAMIGATAATVVESSHALAAFALAVPVVWTGAIGPVVSTVRDAPAPADVEATTLTGRDRSSDSPFALPEFAGASNVMTGLTPIVFSAISLAPVAAMRADATVDTAIRSVIGVALCLAVMGWWIIRRDAWAIKVRSFFNEGRSSA</sequence>
<reference evidence="2 3" key="1">
    <citation type="journal article" date="2013" name="Int. J. Syst. Evol. Microbiol.">
        <title>Ilumatobacter nonamiense sp. nov. and Ilumatobacter coccineum sp. nov., isolated from seashore sand.</title>
        <authorList>
            <person name="Matsumoto A."/>
            <person name="Kasai H."/>
            <person name="Matsuo Y."/>
            <person name="Shizuri Y."/>
            <person name="Ichikawa N."/>
            <person name="Fujita N."/>
            <person name="Omura S."/>
            <person name="Takahashi Y."/>
        </authorList>
    </citation>
    <scope>NUCLEOTIDE SEQUENCE [LARGE SCALE GENOMIC DNA]</scope>
    <source>
        <strain evidence="3">NBRC 103263 / KCTC 29153 / YM16-304</strain>
    </source>
</reference>
<dbReference type="RefSeq" id="WP_015439809.1">
    <property type="nucleotide sequence ID" value="NC_020520.1"/>
</dbReference>
<feature type="transmembrane region" description="Helical" evidence="1">
    <location>
        <begin position="152"/>
        <end position="172"/>
    </location>
</feature>
<keyword evidence="1" id="KW-1133">Transmembrane helix</keyword>
<feature type="transmembrane region" description="Helical" evidence="1">
    <location>
        <begin position="121"/>
        <end position="140"/>
    </location>
</feature>
<keyword evidence="1" id="KW-0472">Membrane</keyword>
<feature type="transmembrane region" description="Helical" evidence="1">
    <location>
        <begin position="238"/>
        <end position="258"/>
    </location>
</feature>
<organism evidence="2 3">
    <name type="scientific">Ilumatobacter coccineus (strain NBRC 103263 / KCTC 29153 / YM16-304)</name>
    <dbReference type="NCBI Taxonomy" id="1313172"/>
    <lineage>
        <taxon>Bacteria</taxon>
        <taxon>Bacillati</taxon>
        <taxon>Actinomycetota</taxon>
        <taxon>Acidimicrobiia</taxon>
        <taxon>Acidimicrobiales</taxon>
        <taxon>Ilumatobacteraceae</taxon>
        <taxon>Ilumatobacter</taxon>
    </lineage>
</organism>
<proteinExistence type="predicted"/>
<dbReference type="EMBL" id="AP012057">
    <property type="protein sequence ID" value="BAN00561.1"/>
    <property type="molecule type" value="Genomic_DNA"/>
</dbReference>
<keyword evidence="3" id="KW-1185">Reference proteome</keyword>
<feature type="transmembrane region" description="Helical" evidence="1">
    <location>
        <begin position="69"/>
        <end position="87"/>
    </location>
</feature>
<feature type="transmembrane region" description="Helical" evidence="1">
    <location>
        <begin position="417"/>
        <end position="437"/>
    </location>
</feature>
<protein>
    <submittedName>
        <fullName evidence="2">Uncharacterized protein</fullName>
    </submittedName>
</protein>
<feature type="transmembrane region" description="Helical" evidence="1">
    <location>
        <begin position="444"/>
        <end position="463"/>
    </location>
</feature>
<feature type="transmembrane region" description="Helical" evidence="1">
    <location>
        <begin position="29"/>
        <end position="49"/>
    </location>
</feature>
<evidence type="ECO:0000313" key="2">
    <source>
        <dbReference type="EMBL" id="BAN00561.1"/>
    </source>
</evidence>
<name>A0A6C7E0R5_ILUCY</name>
<feature type="transmembrane region" description="Helical" evidence="1">
    <location>
        <begin position="352"/>
        <end position="375"/>
    </location>
</feature>
<gene>
    <name evidence="2" type="ORF">YM304_02470</name>
</gene>
<feature type="transmembrane region" description="Helical" evidence="1">
    <location>
        <begin position="184"/>
        <end position="205"/>
    </location>
</feature>
<feature type="transmembrane region" description="Helical" evidence="1">
    <location>
        <begin position="531"/>
        <end position="550"/>
    </location>
</feature>
<accession>A0A6C7E0R5</accession>
<dbReference type="KEGG" id="aym:YM304_02470"/>